<evidence type="ECO:0000256" key="9">
    <source>
        <dbReference type="ARBA" id="ARBA00031349"/>
    </source>
</evidence>
<comment type="caution">
    <text evidence="13">The sequence shown here is derived from an EMBL/GenBank/DDBJ whole genome shotgun (WGS) entry which is preliminary data.</text>
</comment>
<evidence type="ECO:0000256" key="10">
    <source>
        <dbReference type="ARBA" id="ARBA00032193"/>
    </source>
</evidence>
<dbReference type="PANTHER" id="PTHR21225:SF12">
    <property type="entry name" value="PHOSPHO-2-DEHYDRO-3-DEOXYHEPTONATE ALDOLASE, TYROSINE-INHIBITED"/>
    <property type="match status" value="1"/>
</dbReference>
<dbReference type="EC" id="2.5.1.54" evidence="4"/>
<evidence type="ECO:0000256" key="1">
    <source>
        <dbReference type="ARBA" id="ARBA00003726"/>
    </source>
</evidence>
<evidence type="ECO:0000313" key="13">
    <source>
        <dbReference type="EMBL" id="TPX74084.1"/>
    </source>
</evidence>
<dbReference type="NCBIfam" id="NF009395">
    <property type="entry name" value="PRK12755.1"/>
    <property type="match status" value="1"/>
</dbReference>
<dbReference type="InterPro" id="IPR006219">
    <property type="entry name" value="DAHP_synth_1"/>
</dbReference>
<evidence type="ECO:0000256" key="2">
    <source>
        <dbReference type="ARBA" id="ARBA00004688"/>
    </source>
</evidence>
<dbReference type="SUPFAM" id="SSF51569">
    <property type="entry name" value="Aldolase"/>
    <property type="match status" value="1"/>
</dbReference>
<evidence type="ECO:0000313" key="14">
    <source>
        <dbReference type="Proteomes" id="UP000320333"/>
    </source>
</evidence>
<comment type="function">
    <text evidence="1">Stereospecific condensation of phosphoenolpyruvate (PEP) and D-erythrose-4-phosphate (E4P) giving rise to 3-deoxy-D-arabino-heptulosonate-7-phosphate (DAHP).</text>
</comment>
<dbReference type="GO" id="GO:0008652">
    <property type="term" value="P:amino acid biosynthetic process"/>
    <property type="evidence" value="ECO:0007669"/>
    <property type="project" value="UniProtKB-KW"/>
</dbReference>
<dbReference type="NCBIfam" id="TIGR00034">
    <property type="entry name" value="aroFGH"/>
    <property type="match status" value="1"/>
</dbReference>
<comment type="catalytic activity">
    <reaction evidence="11">
        <text>D-erythrose 4-phosphate + phosphoenolpyruvate + H2O = 7-phospho-2-dehydro-3-deoxy-D-arabino-heptonate + phosphate</text>
        <dbReference type="Rhea" id="RHEA:14717"/>
        <dbReference type="ChEBI" id="CHEBI:15377"/>
        <dbReference type="ChEBI" id="CHEBI:16897"/>
        <dbReference type="ChEBI" id="CHEBI:43474"/>
        <dbReference type="ChEBI" id="CHEBI:58394"/>
        <dbReference type="ChEBI" id="CHEBI:58702"/>
        <dbReference type="EC" id="2.5.1.54"/>
    </reaction>
</comment>
<dbReference type="OrthoDB" id="10282381at2759"/>
<dbReference type="GO" id="GO:0003849">
    <property type="term" value="F:3-deoxy-7-phosphoheptulonate synthase activity"/>
    <property type="evidence" value="ECO:0007669"/>
    <property type="project" value="UniProtKB-EC"/>
</dbReference>
<dbReference type="FunFam" id="3.20.20.70:FF:000005">
    <property type="entry name" value="Phospho-2-dehydro-3-deoxyheptonate aldolase"/>
    <property type="match status" value="1"/>
</dbReference>
<comment type="pathway">
    <text evidence="2">Metabolic intermediate biosynthesis; chorismate biosynthesis; chorismate from D-erythrose 4-phosphate and phosphoenolpyruvate: step 1/7.</text>
</comment>
<sequence>MPSFWNHVARTLESNQPLCNTNIACFLEPSPSSIEWVATLVRLGAAVNWRITDSDKDSEMVHEILSAGIITSMLDSVMGFGGDGVSANYILRESDTHDLNALELQVDKDGVSLESIRLIQQFEVLSKISWSLSEMPSNTPSHWCSDVLVSPEILEAALPMTENSKKTAMHGRKEISRALNGQSDKLVVIVGPCSIHDCDSALEYAKRLKKASTKYQDSLILIMRTYLEKPRTTVGWKGLVNDPYLNGSFNINQGLFTARKLLGDITDLGVPVAVELLDTLSPCYFNEYLSWGAIGARTTESQLHRELASGVPFPVGFKNGTTGTLSIAIDAIQTASHAHTFLGTNKSGSASVVRTKGNESCHVILRGGSAGPNYEQPFVTAAAKALKERDEIPRLMIDASHGNSRKNYRNQVVVVQNVAQQIREAKAGGGEQQQPIFGVMIESHLREGSQKIATGGNGCKALEYGVSVTDACVGWETTLEMLDVLAQAVLCRRLEKGAKV</sequence>
<evidence type="ECO:0000256" key="7">
    <source>
        <dbReference type="ARBA" id="ARBA00023141"/>
    </source>
</evidence>
<evidence type="ECO:0000256" key="5">
    <source>
        <dbReference type="ARBA" id="ARBA00022605"/>
    </source>
</evidence>
<proteinExistence type="inferred from homology"/>
<dbReference type="AlphaFoldDB" id="A0A507FCZ0"/>
<dbReference type="InterPro" id="IPR013785">
    <property type="entry name" value="Aldolase_TIM"/>
</dbReference>
<accession>A0A507FCZ0</accession>
<organism evidence="13 14">
    <name type="scientific">Chytriomyces confervae</name>
    <dbReference type="NCBI Taxonomy" id="246404"/>
    <lineage>
        <taxon>Eukaryota</taxon>
        <taxon>Fungi</taxon>
        <taxon>Fungi incertae sedis</taxon>
        <taxon>Chytridiomycota</taxon>
        <taxon>Chytridiomycota incertae sedis</taxon>
        <taxon>Chytridiomycetes</taxon>
        <taxon>Chytridiales</taxon>
        <taxon>Chytriomycetaceae</taxon>
        <taxon>Chytriomyces</taxon>
    </lineage>
</organism>
<dbReference type="STRING" id="246404.A0A507FCZ0"/>
<dbReference type="PANTHER" id="PTHR21225">
    <property type="entry name" value="PHOSPHO-2-DEHYDRO-3-DEOXYHEPTONATE ALDOLASE DAHP SYNTHETASE"/>
    <property type="match status" value="1"/>
</dbReference>
<evidence type="ECO:0000256" key="3">
    <source>
        <dbReference type="ARBA" id="ARBA00007985"/>
    </source>
</evidence>
<comment type="similarity">
    <text evidence="3">Belongs to the class-I DAHP synthase family.</text>
</comment>
<evidence type="ECO:0000256" key="11">
    <source>
        <dbReference type="ARBA" id="ARBA00047508"/>
    </source>
</evidence>
<evidence type="ECO:0000259" key="12">
    <source>
        <dbReference type="Pfam" id="PF00793"/>
    </source>
</evidence>
<evidence type="ECO:0000256" key="8">
    <source>
        <dbReference type="ARBA" id="ARBA00031111"/>
    </source>
</evidence>
<keyword evidence="5" id="KW-0028">Amino-acid biosynthesis</keyword>
<protein>
    <recommendedName>
        <fullName evidence="4">3-deoxy-7-phosphoheptulonate synthase</fullName>
        <ecNumber evidence="4">2.5.1.54</ecNumber>
    </recommendedName>
    <alternativeName>
        <fullName evidence="10">3-deoxy-D-arabino-heptulosonate 7-phosphate synthase</fullName>
    </alternativeName>
    <alternativeName>
        <fullName evidence="9">DAHP synthase</fullName>
    </alternativeName>
    <alternativeName>
        <fullName evidence="8">Phospho-2-keto-3-deoxyheptonate aldolase</fullName>
    </alternativeName>
</protein>
<evidence type="ECO:0000256" key="4">
    <source>
        <dbReference type="ARBA" id="ARBA00012694"/>
    </source>
</evidence>
<dbReference type="InterPro" id="IPR006218">
    <property type="entry name" value="DAHP1/KDSA"/>
</dbReference>
<dbReference type="Pfam" id="PF00793">
    <property type="entry name" value="DAHP_synth_1"/>
    <property type="match status" value="1"/>
</dbReference>
<feature type="domain" description="DAHP synthetase I/KDSA" evidence="12">
    <location>
        <begin position="177"/>
        <end position="480"/>
    </location>
</feature>
<dbReference type="EMBL" id="QEAP01000145">
    <property type="protein sequence ID" value="TPX74084.1"/>
    <property type="molecule type" value="Genomic_DNA"/>
</dbReference>
<keyword evidence="6" id="KW-0808">Transferase</keyword>
<dbReference type="GO" id="GO:0009073">
    <property type="term" value="P:aromatic amino acid family biosynthetic process"/>
    <property type="evidence" value="ECO:0007669"/>
    <property type="project" value="UniProtKB-KW"/>
</dbReference>
<dbReference type="Proteomes" id="UP000320333">
    <property type="component" value="Unassembled WGS sequence"/>
</dbReference>
<reference evidence="13 14" key="1">
    <citation type="journal article" date="2019" name="Sci. Rep.">
        <title>Comparative genomics of chytrid fungi reveal insights into the obligate biotrophic and pathogenic lifestyle of Synchytrium endobioticum.</title>
        <authorList>
            <person name="van de Vossenberg B.T.L.H."/>
            <person name="Warris S."/>
            <person name="Nguyen H.D.T."/>
            <person name="van Gent-Pelzer M.P.E."/>
            <person name="Joly D.L."/>
            <person name="van de Geest H.C."/>
            <person name="Bonants P.J.M."/>
            <person name="Smith D.S."/>
            <person name="Levesque C.A."/>
            <person name="van der Lee T.A.J."/>
        </authorList>
    </citation>
    <scope>NUCLEOTIDE SEQUENCE [LARGE SCALE GENOMIC DNA]</scope>
    <source>
        <strain evidence="13 14">CBS 675.73</strain>
    </source>
</reference>
<dbReference type="Gene3D" id="3.20.20.70">
    <property type="entry name" value="Aldolase class I"/>
    <property type="match status" value="1"/>
</dbReference>
<name>A0A507FCZ0_9FUNG</name>
<keyword evidence="7" id="KW-0057">Aromatic amino acid biosynthesis</keyword>
<gene>
    <name evidence="13" type="ORF">CcCBS67573_g04638</name>
</gene>
<dbReference type="GO" id="GO:0005737">
    <property type="term" value="C:cytoplasm"/>
    <property type="evidence" value="ECO:0007669"/>
    <property type="project" value="TreeGrafter"/>
</dbReference>
<evidence type="ECO:0000256" key="6">
    <source>
        <dbReference type="ARBA" id="ARBA00022679"/>
    </source>
</evidence>
<keyword evidence="14" id="KW-1185">Reference proteome</keyword>